<gene>
    <name evidence="2" type="primary">spoIIIAF</name>
    <name evidence="2" type="ORF">NC799_00985</name>
</gene>
<comment type="caution">
    <text evidence="2">The sequence shown here is derived from an EMBL/GenBank/DDBJ whole genome shotgun (WGS) entry which is preliminary data.</text>
</comment>
<organism evidence="2 3">
    <name type="scientific">Aquibacillus salsiterrae</name>
    <dbReference type="NCBI Taxonomy" id="2950439"/>
    <lineage>
        <taxon>Bacteria</taxon>
        <taxon>Bacillati</taxon>
        <taxon>Bacillota</taxon>
        <taxon>Bacilli</taxon>
        <taxon>Bacillales</taxon>
        <taxon>Bacillaceae</taxon>
        <taxon>Aquibacillus</taxon>
    </lineage>
</organism>
<dbReference type="AlphaFoldDB" id="A0A9X3WDK8"/>
<evidence type="ECO:0000256" key="1">
    <source>
        <dbReference type="SAM" id="Phobius"/>
    </source>
</evidence>
<sequence length="207" mass="23936">MGFLIDWVTQIILFLLLAMIIDLLLPNSSMKKYINMVVGLLLILIFLQPLFQLFQIDVQEIVSEVTPALDTSIDEKNMKNSIELQKNEIQAQQDAYILEEMAVQMKNDVKEGLREDYDVQITNISFTFSEGNEMSLDSLEEIDVNLVDYTEEEKRGVVEEVVIDVSGEENAEENSETNPETEKIKKYLYDMWQLDDQKINLRWEGGV</sequence>
<protein>
    <submittedName>
        <fullName evidence="2">Stage III sporulation protein AF</fullName>
    </submittedName>
</protein>
<dbReference type="InterPro" id="IPR014245">
    <property type="entry name" value="Spore_III_AF"/>
</dbReference>
<feature type="transmembrane region" description="Helical" evidence="1">
    <location>
        <begin position="7"/>
        <end position="26"/>
    </location>
</feature>
<dbReference type="Pfam" id="PF09581">
    <property type="entry name" value="Spore_III_AF"/>
    <property type="match status" value="1"/>
</dbReference>
<evidence type="ECO:0000313" key="3">
    <source>
        <dbReference type="Proteomes" id="UP001145069"/>
    </source>
</evidence>
<feature type="transmembrane region" description="Helical" evidence="1">
    <location>
        <begin position="33"/>
        <end position="51"/>
    </location>
</feature>
<keyword evidence="1" id="KW-1133">Transmembrane helix</keyword>
<proteinExistence type="predicted"/>
<reference evidence="2" key="1">
    <citation type="submission" date="2022-06" db="EMBL/GenBank/DDBJ databases">
        <title>Aquibacillus sp. a new bacterium isolated from soil saline samples.</title>
        <authorList>
            <person name="Galisteo C."/>
            <person name="De La Haba R."/>
            <person name="Sanchez-Porro C."/>
            <person name="Ventosa A."/>
        </authorList>
    </citation>
    <scope>NUCLEOTIDE SEQUENCE</scope>
    <source>
        <strain evidence="2">3ASR75-54</strain>
    </source>
</reference>
<dbReference type="RefSeq" id="WP_272444449.1">
    <property type="nucleotide sequence ID" value="NZ_JAMQKC010000001.1"/>
</dbReference>
<evidence type="ECO:0000313" key="2">
    <source>
        <dbReference type="EMBL" id="MDC3415489.1"/>
    </source>
</evidence>
<dbReference type="Proteomes" id="UP001145069">
    <property type="component" value="Unassembled WGS sequence"/>
</dbReference>
<accession>A0A9X3WDK8</accession>
<dbReference type="EMBL" id="JAMQKC010000001">
    <property type="protein sequence ID" value="MDC3415489.1"/>
    <property type="molecule type" value="Genomic_DNA"/>
</dbReference>
<keyword evidence="1" id="KW-0472">Membrane</keyword>
<keyword evidence="3" id="KW-1185">Reference proteome</keyword>
<keyword evidence="1" id="KW-0812">Transmembrane</keyword>
<name>A0A9X3WDK8_9BACI</name>
<dbReference type="NCBIfam" id="TIGR02896">
    <property type="entry name" value="spore_III_AF"/>
    <property type="match status" value="1"/>
</dbReference>